<keyword evidence="7" id="KW-0812">Transmembrane</keyword>
<sequence>MQPNVPAPRPAGGVPRWVAPTLVTLAGLSAVGVTAVVAPFVWVAHEILVIGGYRVPGAFWPGLSVLVALGAGAPAALAWLLVKRPVLRAVARLWALAACCAALLGLVRVVPWSAGDAVADALAGVVALLLAFALRRWPSAPVASPARGPRVGTAVAVACGLVVLLPWWWVGALGGPLDVAAAALAAFGLGVLVSRLRRTGPLRVPVGGPVAGLVLDALVLAVPLTLLAGAFGAPGTQLLLLGVLPAVCVALACADPARRWPGALLVAVAAFGPLAFVDAEEITLLLVPSDVPQWAAIGTGISAWLALVTGAVVALVLAIAARRATRPGHATRPTEPAGPETPPGDEAPAPDEARNADDAPDGDEGAESPGRSGGRRGRVLAGALIGVLVVSSGLLWLGPGQDGFHGDRLFVVLKNQAGTTSVGNSTTDLTARRTAVYRLLVDHARRTQASLLSALRKVGADPTSYYLVNAVEVDDTPLVRAVLATRDDVASVQPNPELRPIPEAATAGSPDTRTLTGTPANLETIKAPQAWREGTDGRGIVVGFSDSGVDARHEALRATYRGGADSWHDPWNHTTTPTDPNGHGTHTAGSAVGKNVGVAPGATWIGCANLARPLGNPGLYLDCLQFMLAPFRDGGNPFTDGDPARAADVLSNSWGCPDVEGCGAGTLEPAVDALRDAGIFVVAAAGNEGARCRSITDPIGRYDSVFTVGAVDDKRVIADFSSRGPVPGDAESKPDLMAPGVDVLSAWPGGGYSRLSGTSMATPQVAGVVALVWQAAPSLRGDIVRTAALLRASAEDATLGTASTCGGSARNVIGAGTVDAAAAVTLARQGEAARPR</sequence>
<dbReference type="InterPro" id="IPR000209">
    <property type="entry name" value="Peptidase_S8/S53_dom"/>
</dbReference>
<feature type="region of interest" description="Disordered" evidence="6">
    <location>
        <begin position="493"/>
        <end position="518"/>
    </location>
</feature>
<dbReference type="Gene3D" id="3.40.50.200">
    <property type="entry name" value="Peptidase S8/S53 domain"/>
    <property type="match status" value="1"/>
</dbReference>
<feature type="active site" description="Charge relay system" evidence="5">
    <location>
        <position position="546"/>
    </location>
</feature>
<feature type="transmembrane region" description="Helical" evidence="7">
    <location>
        <begin position="297"/>
        <end position="320"/>
    </location>
</feature>
<dbReference type="RefSeq" id="WP_344652946.1">
    <property type="nucleotide sequence ID" value="NZ_BAAAGX010000029.1"/>
</dbReference>
<dbReference type="InterPro" id="IPR015500">
    <property type="entry name" value="Peptidase_S8_subtilisin-rel"/>
</dbReference>
<feature type="transmembrane region" description="Helical" evidence="7">
    <location>
        <begin position="21"/>
        <end position="45"/>
    </location>
</feature>
<evidence type="ECO:0000313" key="9">
    <source>
        <dbReference type="EMBL" id="GAA0270336.1"/>
    </source>
</evidence>
<feature type="active site" description="Charge relay system" evidence="5">
    <location>
        <position position="759"/>
    </location>
</feature>
<evidence type="ECO:0000256" key="6">
    <source>
        <dbReference type="SAM" id="MobiDB-lite"/>
    </source>
</evidence>
<feature type="transmembrane region" description="Helical" evidence="7">
    <location>
        <begin position="117"/>
        <end position="137"/>
    </location>
</feature>
<comment type="similarity">
    <text evidence="1 5">Belongs to the peptidase S8 family.</text>
</comment>
<keyword evidence="7" id="KW-1133">Transmembrane helix</keyword>
<dbReference type="PANTHER" id="PTHR43399">
    <property type="entry name" value="SUBTILISIN-RELATED"/>
    <property type="match status" value="1"/>
</dbReference>
<evidence type="ECO:0000256" key="3">
    <source>
        <dbReference type="ARBA" id="ARBA00022801"/>
    </source>
</evidence>
<protein>
    <recommendedName>
        <fullName evidence="8">Peptidase S8/S53 domain-containing protein</fullName>
    </recommendedName>
</protein>
<dbReference type="InterPro" id="IPR036852">
    <property type="entry name" value="Peptidase_S8/S53_dom_sf"/>
</dbReference>
<feature type="domain" description="Peptidase S8/S53" evidence="8">
    <location>
        <begin position="537"/>
        <end position="792"/>
    </location>
</feature>
<feature type="compositionally biased region" description="Polar residues" evidence="6">
    <location>
        <begin position="509"/>
        <end position="518"/>
    </location>
</feature>
<dbReference type="Proteomes" id="UP001500967">
    <property type="component" value="Unassembled WGS sequence"/>
</dbReference>
<name>A0ABP3EQ49_9ACTN</name>
<evidence type="ECO:0000259" key="8">
    <source>
        <dbReference type="Pfam" id="PF00082"/>
    </source>
</evidence>
<feature type="transmembrane region" description="Helical" evidence="7">
    <location>
        <begin position="93"/>
        <end position="111"/>
    </location>
</feature>
<proteinExistence type="inferred from homology"/>
<dbReference type="InterPro" id="IPR051048">
    <property type="entry name" value="Peptidase_S8/S53_subtilisin"/>
</dbReference>
<dbReference type="PANTHER" id="PTHR43399:SF4">
    <property type="entry name" value="CELL WALL-ASSOCIATED PROTEASE"/>
    <property type="match status" value="1"/>
</dbReference>
<keyword evidence="7" id="KW-0472">Membrane</keyword>
<feature type="transmembrane region" description="Helical" evidence="7">
    <location>
        <begin position="206"/>
        <end position="231"/>
    </location>
</feature>
<evidence type="ECO:0000256" key="5">
    <source>
        <dbReference type="PROSITE-ProRule" id="PRU01240"/>
    </source>
</evidence>
<comment type="caution">
    <text evidence="9">The sequence shown here is derived from an EMBL/GenBank/DDBJ whole genome shotgun (WGS) entry which is preliminary data.</text>
</comment>
<dbReference type="PRINTS" id="PR00723">
    <property type="entry name" value="SUBTILISIN"/>
</dbReference>
<feature type="transmembrane region" description="Helical" evidence="7">
    <location>
        <begin position="149"/>
        <end position="169"/>
    </location>
</feature>
<feature type="active site" description="Charge relay system" evidence="5">
    <location>
        <position position="583"/>
    </location>
</feature>
<feature type="region of interest" description="Disordered" evidence="6">
    <location>
        <begin position="327"/>
        <end position="375"/>
    </location>
</feature>
<keyword evidence="10" id="KW-1185">Reference proteome</keyword>
<keyword evidence="3 5" id="KW-0378">Hydrolase</keyword>
<feature type="transmembrane region" description="Helical" evidence="7">
    <location>
        <begin position="57"/>
        <end position="81"/>
    </location>
</feature>
<dbReference type="PROSITE" id="PS00138">
    <property type="entry name" value="SUBTILASE_SER"/>
    <property type="match status" value="1"/>
</dbReference>
<dbReference type="SUPFAM" id="SSF52743">
    <property type="entry name" value="Subtilisin-like"/>
    <property type="match status" value="1"/>
</dbReference>
<evidence type="ECO:0000256" key="7">
    <source>
        <dbReference type="SAM" id="Phobius"/>
    </source>
</evidence>
<feature type="transmembrane region" description="Helical" evidence="7">
    <location>
        <begin position="237"/>
        <end position="253"/>
    </location>
</feature>
<evidence type="ECO:0000256" key="2">
    <source>
        <dbReference type="ARBA" id="ARBA00022670"/>
    </source>
</evidence>
<dbReference type="InterPro" id="IPR023828">
    <property type="entry name" value="Peptidase_S8_Ser-AS"/>
</dbReference>
<dbReference type="PROSITE" id="PS51892">
    <property type="entry name" value="SUBTILASE"/>
    <property type="match status" value="1"/>
</dbReference>
<evidence type="ECO:0000313" key="10">
    <source>
        <dbReference type="Proteomes" id="UP001500967"/>
    </source>
</evidence>
<organism evidence="9 10">
    <name type="scientific">Cryptosporangium japonicum</name>
    <dbReference type="NCBI Taxonomy" id="80872"/>
    <lineage>
        <taxon>Bacteria</taxon>
        <taxon>Bacillati</taxon>
        <taxon>Actinomycetota</taxon>
        <taxon>Actinomycetes</taxon>
        <taxon>Cryptosporangiales</taxon>
        <taxon>Cryptosporangiaceae</taxon>
        <taxon>Cryptosporangium</taxon>
    </lineage>
</organism>
<feature type="transmembrane region" description="Helical" evidence="7">
    <location>
        <begin position="379"/>
        <end position="398"/>
    </location>
</feature>
<feature type="transmembrane region" description="Helical" evidence="7">
    <location>
        <begin position="260"/>
        <end position="277"/>
    </location>
</feature>
<evidence type="ECO:0000256" key="1">
    <source>
        <dbReference type="ARBA" id="ARBA00011073"/>
    </source>
</evidence>
<reference evidence="10" key="1">
    <citation type="journal article" date="2019" name="Int. J. Syst. Evol. Microbiol.">
        <title>The Global Catalogue of Microorganisms (GCM) 10K type strain sequencing project: providing services to taxonomists for standard genome sequencing and annotation.</title>
        <authorList>
            <consortium name="The Broad Institute Genomics Platform"/>
            <consortium name="The Broad Institute Genome Sequencing Center for Infectious Disease"/>
            <person name="Wu L."/>
            <person name="Ma J."/>
        </authorList>
    </citation>
    <scope>NUCLEOTIDE SEQUENCE [LARGE SCALE GENOMIC DNA]</scope>
    <source>
        <strain evidence="10">JCM 10425</strain>
    </source>
</reference>
<feature type="transmembrane region" description="Helical" evidence="7">
    <location>
        <begin position="175"/>
        <end position="194"/>
    </location>
</feature>
<dbReference type="Pfam" id="PF00082">
    <property type="entry name" value="Peptidase_S8"/>
    <property type="match status" value="1"/>
</dbReference>
<evidence type="ECO:0000256" key="4">
    <source>
        <dbReference type="ARBA" id="ARBA00022825"/>
    </source>
</evidence>
<keyword evidence="2 5" id="KW-0645">Protease</keyword>
<gene>
    <name evidence="9" type="ORF">GCM10009539_66940</name>
</gene>
<dbReference type="EMBL" id="BAAAGX010000029">
    <property type="protein sequence ID" value="GAA0270336.1"/>
    <property type="molecule type" value="Genomic_DNA"/>
</dbReference>
<accession>A0ABP3EQ49</accession>
<keyword evidence="4 5" id="KW-0720">Serine protease</keyword>